<dbReference type="InterPro" id="IPR047803">
    <property type="entry name" value="DCD1A/B-like"/>
</dbReference>
<evidence type="ECO:0000313" key="2">
    <source>
        <dbReference type="EMBL" id="UYP44782.1"/>
    </source>
</evidence>
<evidence type="ECO:0000313" key="3">
    <source>
        <dbReference type="Proteomes" id="UP001208689"/>
    </source>
</evidence>
<dbReference type="EMBL" id="CP104013">
    <property type="protein sequence ID" value="UYP44782.1"/>
    <property type="molecule type" value="Genomic_DNA"/>
</dbReference>
<protein>
    <recommendedName>
        <fullName evidence="1">Peptidase C45 hydrolase domain-containing protein</fullName>
    </recommendedName>
</protein>
<accession>A0ABY6HQV4</accession>
<dbReference type="PANTHER" id="PTHR35190:SF2">
    <property type="entry name" value="PROTEIN DCD1B"/>
    <property type="match status" value="1"/>
</dbReference>
<evidence type="ECO:0000259" key="1">
    <source>
        <dbReference type="Pfam" id="PF03417"/>
    </source>
</evidence>
<reference evidence="2" key="1">
    <citation type="submission" date="2022-09" db="EMBL/GenBank/DDBJ databases">
        <title>Actin cytoskeleton and complex cell architecture in an #Asgard archaeon.</title>
        <authorList>
            <person name="Ponce Toledo R.I."/>
            <person name="Schleper C."/>
            <person name="Rodrigues Oliveira T."/>
            <person name="Wollweber F."/>
            <person name="Xu J."/>
            <person name="Rittmann S."/>
            <person name="Klingl A."/>
            <person name="Pilhofer M."/>
        </authorList>
    </citation>
    <scope>NUCLEOTIDE SEQUENCE</scope>
    <source>
        <strain evidence="2">B-35</strain>
    </source>
</reference>
<dbReference type="InterPro" id="IPR029055">
    <property type="entry name" value="Ntn_hydrolases_N"/>
</dbReference>
<dbReference type="Proteomes" id="UP001208689">
    <property type="component" value="Chromosome"/>
</dbReference>
<gene>
    <name evidence="2" type="ORF">NEF87_001067</name>
</gene>
<dbReference type="InterPro" id="IPR047794">
    <property type="entry name" value="C45_proenzyme-like"/>
</dbReference>
<sequence length="339" mass="38869">MFEIELIGNWYEMGKQYGMIMKHSPFQAPIYDENMMHRYEFAEKCEQQVKNYAPDLIEFLKGFAEGGSYDYDMIKVLPLVLNYGWEPPKPSCTISYISSEYSATGHPFMLRNYDWDYSSEKIMAKMILSPTNGNKSISFTDLWGGAYGGINQKGLLIGITAAATYDGEWIPGVMMNLLVQWVLTHYSTAQEAANYIKSVPHTGAFHYFVVDQDRNIARILGTPDGVVVDLFNDENVIQTNHIIVDSMIDRQDESRMPVSSPIRFENVQKWLAKQKGKINSVKIKEFCSLSHSKGGIHEDGDFMGIKFGTIWSWFYDFQEHAFYLSPGNPLHHEYQKISF</sequence>
<organism evidence="2 3">
    <name type="scientific">Candidatus Lokiarchaeum ossiferum</name>
    <dbReference type="NCBI Taxonomy" id="2951803"/>
    <lineage>
        <taxon>Archaea</taxon>
        <taxon>Promethearchaeati</taxon>
        <taxon>Promethearchaeota</taxon>
        <taxon>Promethearchaeia</taxon>
        <taxon>Promethearchaeales</taxon>
        <taxon>Promethearchaeaceae</taxon>
        <taxon>Candidatus Lokiarchaeum</taxon>
    </lineage>
</organism>
<dbReference type="NCBIfam" id="NF040521">
    <property type="entry name" value="C45_proenzyme"/>
    <property type="match status" value="1"/>
</dbReference>
<dbReference type="Gene3D" id="3.60.60.10">
    <property type="entry name" value="Penicillin V Acylase, Chain A"/>
    <property type="match status" value="1"/>
</dbReference>
<dbReference type="SUPFAM" id="SSF56235">
    <property type="entry name" value="N-terminal nucleophile aminohydrolases (Ntn hydrolases)"/>
    <property type="match status" value="1"/>
</dbReference>
<dbReference type="InterPro" id="IPR005079">
    <property type="entry name" value="Peptidase_C45_hydrolase"/>
</dbReference>
<dbReference type="PANTHER" id="PTHR35190">
    <property type="entry name" value="PROTEIN DCD1B"/>
    <property type="match status" value="1"/>
</dbReference>
<name>A0ABY6HQV4_9ARCH</name>
<proteinExistence type="predicted"/>
<keyword evidence="3" id="KW-1185">Reference proteome</keyword>
<feature type="domain" description="Peptidase C45 hydrolase" evidence="1">
    <location>
        <begin position="107"/>
        <end position="329"/>
    </location>
</feature>
<dbReference type="Pfam" id="PF03417">
    <property type="entry name" value="AAT"/>
    <property type="match status" value="1"/>
</dbReference>